<dbReference type="VEuPathDB" id="VectorBase:GBRI044300"/>
<protein>
    <submittedName>
        <fullName evidence="2">Uncharacterized protein</fullName>
    </submittedName>
</protein>
<dbReference type="AlphaFoldDB" id="A0A1A9X4T5"/>
<reference evidence="3" key="1">
    <citation type="submission" date="2014-03" db="EMBL/GenBank/DDBJ databases">
        <authorList>
            <person name="Aksoy S."/>
            <person name="Warren W."/>
            <person name="Wilson R.K."/>
        </authorList>
    </citation>
    <scope>NUCLEOTIDE SEQUENCE [LARGE SCALE GENOMIC DNA]</scope>
    <source>
        <strain evidence="3">IAEA</strain>
    </source>
</reference>
<dbReference type="EnsemblMetazoa" id="GBRI044300-RA">
    <property type="protein sequence ID" value="GBRI044300-PA"/>
    <property type="gene ID" value="GBRI044300"/>
</dbReference>
<keyword evidence="1" id="KW-1133">Transmembrane helix</keyword>
<accession>A0A1A9X4T5</accession>
<proteinExistence type="predicted"/>
<name>A0A1A9X4T5_9MUSC</name>
<keyword evidence="3" id="KW-1185">Reference proteome</keyword>
<keyword evidence="1" id="KW-0812">Transmembrane</keyword>
<evidence type="ECO:0000313" key="2">
    <source>
        <dbReference type="EnsemblMetazoa" id="GBRI044300-PA"/>
    </source>
</evidence>
<evidence type="ECO:0000313" key="3">
    <source>
        <dbReference type="Proteomes" id="UP000091820"/>
    </source>
</evidence>
<sequence length="71" mass="8410">MINGMFSISLIWRSLKEKTAIIYLFKETNARYNTKISYALKIFQWPLCLTLHLMKIALASLRLFKLNNIKM</sequence>
<dbReference type="Proteomes" id="UP000091820">
    <property type="component" value="Unassembled WGS sequence"/>
</dbReference>
<evidence type="ECO:0000256" key="1">
    <source>
        <dbReference type="SAM" id="Phobius"/>
    </source>
</evidence>
<reference evidence="2" key="2">
    <citation type="submission" date="2020-05" db="UniProtKB">
        <authorList>
            <consortium name="EnsemblMetazoa"/>
        </authorList>
    </citation>
    <scope>IDENTIFICATION</scope>
    <source>
        <strain evidence="2">IAEA</strain>
    </source>
</reference>
<feature type="transmembrane region" description="Helical" evidence="1">
    <location>
        <begin position="42"/>
        <end position="64"/>
    </location>
</feature>
<organism evidence="2 3">
    <name type="scientific">Glossina brevipalpis</name>
    <dbReference type="NCBI Taxonomy" id="37001"/>
    <lineage>
        <taxon>Eukaryota</taxon>
        <taxon>Metazoa</taxon>
        <taxon>Ecdysozoa</taxon>
        <taxon>Arthropoda</taxon>
        <taxon>Hexapoda</taxon>
        <taxon>Insecta</taxon>
        <taxon>Pterygota</taxon>
        <taxon>Neoptera</taxon>
        <taxon>Endopterygota</taxon>
        <taxon>Diptera</taxon>
        <taxon>Brachycera</taxon>
        <taxon>Muscomorpha</taxon>
        <taxon>Hippoboscoidea</taxon>
        <taxon>Glossinidae</taxon>
        <taxon>Glossina</taxon>
    </lineage>
</organism>
<keyword evidence="1" id="KW-0472">Membrane</keyword>